<dbReference type="Proteomes" id="UP000215214">
    <property type="component" value="Chromosome TJEJU"/>
</dbReference>
<dbReference type="SMART" id="SM01059">
    <property type="entry name" value="CAT"/>
    <property type="match status" value="1"/>
</dbReference>
<name>A0A238U7U9_9FLAO</name>
<dbReference type="SUPFAM" id="SSF52777">
    <property type="entry name" value="CoA-dependent acyltransferases"/>
    <property type="match status" value="1"/>
</dbReference>
<proteinExistence type="predicted"/>
<accession>A0A238U7U9</accession>
<evidence type="ECO:0000256" key="1">
    <source>
        <dbReference type="PIRSR" id="PIRSR000440-1"/>
    </source>
</evidence>
<dbReference type="AlphaFoldDB" id="A0A238U7U9"/>
<dbReference type="EC" id="2.3.1.28" evidence="2"/>
<dbReference type="Gene3D" id="3.30.559.10">
    <property type="entry name" value="Chloramphenicol acetyltransferase-like domain"/>
    <property type="match status" value="1"/>
</dbReference>
<dbReference type="RefSeq" id="WP_095070872.1">
    <property type="nucleotide sequence ID" value="NZ_LT899436.1"/>
</dbReference>
<gene>
    <name evidence="2" type="primary">cat</name>
    <name evidence="2" type="ORF">TJEJU_1539</name>
</gene>
<dbReference type="EMBL" id="LT899436">
    <property type="protein sequence ID" value="SNR15269.1"/>
    <property type="molecule type" value="Genomic_DNA"/>
</dbReference>
<dbReference type="OrthoDB" id="9801766at2"/>
<keyword evidence="3" id="KW-1185">Reference proteome</keyword>
<keyword evidence="2" id="KW-0012">Acyltransferase</keyword>
<sequence length="209" mass="24355">MKSYLDIETWNRKEIYEHFLTLNDPTFATVVNVDVTNVYSICKIKQKSFFTTYLHECTKALNSVENFRYRLEEDKITIYEKLDASATILREDKTFGFSFIEFDEDYEVFHHNFLAEKERILNSTHLFPPKYSLGCYHCSAIPWFTFTSHKEPVSGDKNSSVPQLSFGKVFKGNSKLLMPVAVNVNHALVDGYHVGKFFENFQKGLDKIE</sequence>
<dbReference type="PANTHER" id="PTHR38474">
    <property type="entry name" value="SLR0299 PROTEIN"/>
    <property type="match status" value="1"/>
</dbReference>
<keyword evidence="2" id="KW-0808">Transferase</keyword>
<dbReference type="PIRSF" id="PIRSF000440">
    <property type="entry name" value="CAT"/>
    <property type="match status" value="1"/>
</dbReference>
<dbReference type="InterPro" id="IPR023213">
    <property type="entry name" value="CAT-like_dom_sf"/>
</dbReference>
<evidence type="ECO:0000313" key="2">
    <source>
        <dbReference type="EMBL" id="SNR15269.1"/>
    </source>
</evidence>
<protein>
    <submittedName>
        <fullName evidence="2">Chloramphenicol O-acetyltransferase</fullName>
        <ecNumber evidence="2">2.3.1.28</ecNumber>
    </submittedName>
</protein>
<reference evidence="2 3" key="1">
    <citation type="submission" date="2017-07" db="EMBL/GenBank/DDBJ databases">
        <authorList>
            <person name="Sun Z.S."/>
            <person name="Albrecht U."/>
            <person name="Echele G."/>
            <person name="Lee C.C."/>
        </authorList>
    </citation>
    <scope>NUCLEOTIDE SEQUENCE [LARGE SCALE GENOMIC DNA]</scope>
    <source>
        <strain evidence="3">type strain: KCTC 22618</strain>
    </source>
</reference>
<feature type="active site" description="Proton acceptor" evidence="1">
    <location>
        <position position="186"/>
    </location>
</feature>
<dbReference type="PANTHER" id="PTHR38474:SF1">
    <property type="entry name" value="SLR0299 PROTEIN"/>
    <property type="match status" value="1"/>
</dbReference>
<evidence type="ECO:0000313" key="3">
    <source>
        <dbReference type="Proteomes" id="UP000215214"/>
    </source>
</evidence>
<dbReference type="Pfam" id="PF00302">
    <property type="entry name" value="CAT"/>
    <property type="match status" value="1"/>
</dbReference>
<dbReference type="KEGG" id="tje:TJEJU_1539"/>
<organism evidence="2 3">
    <name type="scientific">Tenacibaculum jejuense</name>
    <dbReference type="NCBI Taxonomy" id="584609"/>
    <lineage>
        <taxon>Bacteria</taxon>
        <taxon>Pseudomonadati</taxon>
        <taxon>Bacteroidota</taxon>
        <taxon>Flavobacteriia</taxon>
        <taxon>Flavobacteriales</taxon>
        <taxon>Flavobacteriaceae</taxon>
        <taxon>Tenacibaculum</taxon>
    </lineage>
</organism>
<dbReference type="GO" id="GO:0008811">
    <property type="term" value="F:chloramphenicol O-acetyltransferase activity"/>
    <property type="evidence" value="ECO:0007669"/>
    <property type="project" value="UniProtKB-EC"/>
</dbReference>
<dbReference type="InterPro" id="IPR001707">
    <property type="entry name" value="Cmp_AcTrfase"/>
</dbReference>